<evidence type="ECO:0000256" key="3">
    <source>
        <dbReference type="ARBA" id="ARBA00022801"/>
    </source>
</evidence>
<name>A0A8T0IBV9_CERPU</name>
<evidence type="ECO:0000256" key="2">
    <source>
        <dbReference type="ARBA" id="ARBA00022670"/>
    </source>
</evidence>
<dbReference type="PANTHER" id="PTHR12378">
    <property type="entry name" value="DESUMOYLATING ISOPEPTIDASE"/>
    <property type="match status" value="1"/>
</dbReference>
<dbReference type="Pfam" id="PF05903">
    <property type="entry name" value="Peptidase_C97"/>
    <property type="match status" value="1"/>
</dbReference>
<feature type="domain" description="PPPDE" evidence="5">
    <location>
        <begin position="28"/>
        <end position="168"/>
    </location>
</feature>
<feature type="compositionally biased region" description="Polar residues" evidence="4">
    <location>
        <begin position="198"/>
        <end position="214"/>
    </location>
</feature>
<feature type="compositionally biased region" description="Polar residues" evidence="4">
    <location>
        <begin position="222"/>
        <end position="250"/>
    </location>
</feature>
<keyword evidence="3" id="KW-0378">Hydrolase</keyword>
<evidence type="ECO:0000256" key="1">
    <source>
        <dbReference type="ARBA" id="ARBA00008140"/>
    </source>
</evidence>
<dbReference type="Proteomes" id="UP000822688">
    <property type="component" value="Chromosome 4"/>
</dbReference>
<dbReference type="GO" id="GO:0006508">
    <property type="term" value="P:proteolysis"/>
    <property type="evidence" value="ECO:0007669"/>
    <property type="project" value="UniProtKB-KW"/>
</dbReference>
<dbReference type="InterPro" id="IPR008580">
    <property type="entry name" value="PPPDE_dom"/>
</dbReference>
<comment type="similarity">
    <text evidence="1">Belongs to the DeSI family.</text>
</comment>
<reference evidence="6" key="1">
    <citation type="submission" date="2020-06" db="EMBL/GenBank/DDBJ databases">
        <title>WGS assembly of Ceratodon purpureus strain R40.</title>
        <authorList>
            <person name="Carey S.B."/>
            <person name="Jenkins J."/>
            <person name="Shu S."/>
            <person name="Lovell J.T."/>
            <person name="Sreedasyam A."/>
            <person name="Maumus F."/>
            <person name="Tiley G.P."/>
            <person name="Fernandez-Pozo N."/>
            <person name="Barry K."/>
            <person name="Chen C."/>
            <person name="Wang M."/>
            <person name="Lipzen A."/>
            <person name="Daum C."/>
            <person name="Saski C.A."/>
            <person name="Payton A.C."/>
            <person name="Mcbreen J.C."/>
            <person name="Conrad R.E."/>
            <person name="Kollar L.M."/>
            <person name="Olsson S."/>
            <person name="Huttunen S."/>
            <person name="Landis J.B."/>
            <person name="Wickett N.J."/>
            <person name="Johnson M.G."/>
            <person name="Rensing S.A."/>
            <person name="Grimwood J."/>
            <person name="Schmutz J."/>
            <person name="Mcdaniel S.F."/>
        </authorList>
    </citation>
    <scope>NUCLEOTIDE SEQUENCE</scope>
    <source>
        <strain evidence="6">R40</strain>
    </source>
</reference>
<organism evidence="6 7">
    <name type="scientific">Ceratodon purpureus</name>
    <name type="common">Fire moss</name>
    <name type="synonym">Dicranum purpureum</name>
    <dbReference type="NCBI Taxonomy" id="3225"/>
    <lineage>
        <taxon>Eukaryota</taxon>
        <taxon>Viridiplantae</taxon>
        <taxon>Streptophyta</taxon>
        <taxon>Embryophyta</taxon>
        <taxon>Bryophyta</taxon>
        <taxon>Bryophytina</taxon>
        <taxon>Bryopsida</taxon>
        <taxon>Dicranidae</taxon>
        <taxon>Pseudoditrichales</taxon>
        <taxon>Ditrichaceae</taxon>
        <taxon>Ceratodon</taxon>
    </lineage>
</organism>
<accession>A0A8T0IBV9</accession>
<dbReference type="PROSITE" id="PS51858">
    <property type="entry name" value="PPPDE"/>
    <property type="match status" value="1"/>
</dbReference>
<evidence type="ECO:0000256" key="4">
    <source>
        <dbReference type="SAM" id="MobiDB-lite"/>
    </source>
</evidence>
<dbReference type="InterPro" id="IPR042266">
    <property type="entry name" value="PPPDE_sf"/>
</dbReference>
<keyword evidence="2" id="KW-0645">Protease</keyword>
<evidence type="ECO:0000259" key="5">
    <source>
        <dbReference type="PROSITE" id="PS51858"/>
    </source>
</evidence>
<comment type="caution">
    <text evidence="6">The sequence shown here is derived from an EMBL/GenBank/DDBJ whole genome shotgun (WGS) entry which is preliminary data.</text>
</comment>
<sequence>MCKSLLNHLIRLKSCKVSKNQRMEEEGEKVFLYIYDLSQGMAREITTNFLGNTIEGVWHSGIGLFGKEYFYGAGIQCVPIGRSPFGAPVEVLELGITHIPKDIFEEFLREIGPRYTVATYSLLNHNCNNFTDEAAQFLVGSGIPHHILRQTDLALNNPLGALMLPMLQQLETTLLHGGILMTPRNSFGGSSVHPIPTTPRSTSEVSATRESVSTFPAPFPPSTNRVAPTINSTTPTSPRRSDQNMTNNSDIGAGTENSKEK</sequence>
<dbReference type="Gene3D" id="3.90.1720.30">
    <property type="entry name" value="PPPDE domains"/>
    <property type="match status" value="1"/>
</dbReference>
<keyword evidence="7" id="KW-1185">Reference proteome</keyword>
<protein>
    <recommendedName>
        <fullName evidence="5">PPPDE domain-containing protein</fullName>
    </recommendedName>
</protein>
<dbReference type="GO" id="GO:0070646">
    <property type="term" value="P:protein modification by small protein removal"/>
    <property type="evidence" value="ECO:0007669"/>
    <property type="project" value="TreeGrafter"/>
</dbReference>
<proteinExistence type="inferred from homology"/>
<evidence type="ECO:0000313" key="7">
    <source>
        <dbReference type="Proteomes" id="UP000822688"/>
    </source>
</evidence>
<gene>
    <name evidence="6" type="ORF">KC19_4G233900</name>
</gene>
<evidence type="ECO:0000313" key="6">
    <source>
        <dbReference type="EMBL" id="KAG0581224.1"/>
    </source>
</evidence>
<dbReference type="SMART" id="SM01179">
    <property type="entry name" value="DUF862"/>
    <property type="match status" value="1"/>
</dbReference>
<dbReference type="AlphaFoldDB" id="A0A8T0IBV9"/>
<dbReference type="PANTHER" id="PTHR12378:SF7">
    <property type="entry name" value="DESUMOYLATING ISOPEPTIDASE 1"/>
    <property type="match status" value="1"/>
</dbReference>
<dbReference type="GO" id="GO:0008233">
    <property type="term" value="F:peptidase activity"/>
    <property type="evidence" value="ECO:0007669"/>
    <property type="project" value="UniProtKB-KW"/>
</dbReference>
<dbReference type="EMBL" id="CM026424">
    <property type="protein sequence ID" value="KAG0581224.1"/>
    <property type="molecule type" value="Genomic_DNA"/>
</dbReference>
<feature type="region of interest" description="Disordered" evidence="4">
    <location>
        <begin position="188"/>
        <end position="261"/>
    </location>
</feature>